<sequence length="276" mass="32141">MRQVDRALVTFPERLKAQNITNVNKAQLIDHKKISGDVYRHQDVKDSLKELYFEKCYICDCDVTGNFKVEHYLPKKHFPQLGYTWDNLHKSCEGCNLAKEDNGFLVKDIKGTVIDINLLDPSNSTYKIADYMRFNITATVELVQIGNDPLIINKAKNTIKYLNGEYKNEYSKTLKYLRSDKANNFLRYYMTNLFKHKELIFTLRKLGIANYIEPIDHIERDMHIDLCQGLINLDNIYLGEAAPFSTCTRVYMTDALRMTYPDLLALKEKMRITLGI</sequence>
<dbReference type="EMBL" id="DF196821">
    <property type="protein sequence ID" value="GAD31456.1"/>
    <property type="molecule type" value="Genomic_DNA"/>
</dbReference>
<dbReference type="AlphaFoldDB" id="V5ENV3"/>
<accession>V5ENV3</accession>
<reference evidence="2" key="1">
    <citation type="submission" date="2012-12" db="EMBL/GenBank/DDBJ databases">
        <title>Genome Sequence of Photobacterium leiognathi lrivu.4.1.</title>
        <authorList>
            <person name="Urbanczyk H."/>
            <person name="Ogura Y."/>
            <person name="Hayashi T."/>
            <person name="Dunlap P.V."/>
        </authorList>
    </citation>
    <scope>NUCLEOTIDE SEQUENCE [LARGE SCALE GENOMIC DNA]</scope>
    <source>
        <strain evidence="2">lrivu.4.1</strain>
    </source>
</reference>
<dbReference type="Gene3D" id="1.10.30.50">
    <property type="match status" value="1"/>
</dbReference>
<evidence type="ECO:0000313" key="1">
    <source>
        <dbReference type="EMBL" id="GAD31456.1"/>
    </source>
</evidence>
<name>V5ENV3_PHOLE</name>
<evidence type="ECO:0000313" key="2">
    <source>
        <dbReference type="Proteomes" id="UP000030675"/>
    </source>
</evidence>
<evidence type="ECO:0008006" key="3">
    <source>
        <dbReference type="Google" id="ProtNLM"/>
    </source>
</evidence>
<dbReference type="RefSeq" id="WP_023934319.1">
    <property type="nucleotide sequence ID" value="NZ_DF196821.1"/>
</dbReference>
<dbReference type="HOGENOM" id="CLU_1007801_0_0_6"/>
<organism evidence="1 2">
    <name type="scientific">Photobacterium leiognathi lrivu.4.1</name>
    <dbReference type="NCBI Taxonomy" id="1248232"/>
    <lineage>
        <taxon>Bacteria</taxon>
        <taxon>Pseudomonadati</taxon>
        <taxon>Pseudomonadota</taxon>
        <taxon>Gammaproteobacteria</taxon>
        <taxon>Vibrionales</taxon>
        <taxon>Vibrionaceae</taxon>
        <taxon>Photobacterium</taxon>
    </lineage>
</organism>
<gene>
    <name evidence="1" type="ORF">PLEI_3119</name>
</gene>
<proteinExistence type="predicted"/>
<dbReference type="Proteomes" id="UP000030675">
    <property type="component" value="Unassembled WGS sequence"/>
</dbReference>
<protein>
    <recommendedName>
        <fullName evidence="3">HNH nuclease domain-containing protein</fullName>
    </recommendedName>
</protein>